<feature type="domain" description="Helix-turn-helix" evidence="1">
    <location>
        <begin position="6"/>
        <end position="61"/>
    </location>
</feature>
<evidence type="ECO:0000259" key="1">
    <source>
        <dbReference type="Pfam" id="PF12728"/>
    </source>
</evidence>
<protein>
    <submittedName>
        <fullName evidence="2">Regulatory protein</fullName>
    </submittedName>
</protein>
<sequence length="64" mass="7502">MNKDLLMTVDQVATELKLSPNVVRCKIRAGLYPFATYGKTNPKNVRNQYSINRKRFEKWKQGEI</sequence>
<name>A0A8S5SEJ6_9CAUD</name>
<dbReference type="InterPro" id="IPR041657">
    <property type="entry name" value="HTH_17"/>
</dbReference>
<organism evidence="2">
    <name type="scientific">Siphoviridae sp. ct3q24</name>
    <dbReference type="NCBI Taxonomy" id="2827772"/>
    <lineage>
        <taxon>Viruses</taxon>
        <taxon>Duplodnaviria</taxon>
        <taxon>Heunggongvirae</taxon>
        <taxon>Uroviricota</taxon>
        <taxon>Caudoviricetes</taxon>
    </lineage>
</organism>
<dbReference type="Pfam" id="PF12728">
    <property type="entry name" value="HTH_17"/>
    <property type="match status" value="1"/>
</dbReference>
<proteinExistence type="predicted"/>
<evidence type="ECO:0000313" key="2">
    <source>
        <dbReference type="EMBL" id="DAF49336.1"/>
    </source>
</evidence>
<reference evidence="2" key="1">
    <citation type="journal article" date="2021" name="Proc. Natl. Acad. Sci. U.S.A.">
        <title>A Catalog of Tens of Thousands of Viruses from Human Metagenomes Reveals Hidden Associations with Chronic Diseases.</title>
        <authorList>
            <person name="Tisza M.J."/>
            <person name="Buck C.B."/>
        </authorList>
    </citation>
    <scope>NUCLEOTIDE SEQUENCE</scope>
    <source>
        <strain evidence="2">Ct3q24</strain>
    </source>
</reference>
<dbReference type="EMBL" id="BK032580">
    <property type="protein sequence ID" value="DAF49336.1"/>
    <property type="molecule type" value="Genomic_DNA"/>
</dbReference>
<accession>A0A8S5SEJ6</accession>